<proteinExistence type="predicted"/>
<feature type="region of interest" description="Disordered" evidence="1">
    <location>
        <begin position="131"/>
        <end position="160"/>
    </location>
</feature>
<dbReference type="AlphaFoldDB" id="A0A8E0RWQ7"/>
<sequence length="254" mass="28934">MPVPVIYDLHGKKRTTALCHSAVISRQIRLQSAFTSISSCTRRNSYQLVSPWELEFQRHLIEGSRLRKPNRYNRRSRSVQSSDERLLRKLVVQSLASVSPEPQESLCPNTDTPEWSRSHRYSDLRDIELLNTTDSPSENPSSDHIRMNDSRRQSMTAYENSGEKVLQYNFPEIARKVSDNEGMGIDTFSYLETQPEPPKDDSGSTSIASVSSEDESPISEWVDSSRNRQQESIGLSDDESLENKAKLRVSLPLE</sequence>
<evidence type="ECO:0000256" key="1">
    <source>
        <dbReference type="SAM" id="MobiDB-lite"/>
    </source>
</evidence>
<dbReference type="OrthoDB" id="6276230at2759"/>
<organism evidence="2 3">
    <name type="scientific">Fasciolopsis buskii</name>
    <dbReference type="NCBI Taxonomy" id="27845"/>
    <lineage>
        <taxon>Eukaryota</taxon>
        <taxon>Metazoa</taxon>
        <taxon>Spiralia</taxon>
        <taxon>Lophotrochozoa</taxon>
        <taxon>Platyhelminthes</taxon>
        <taxon>Trematoda</taxon>
        <taxon>Digenea</taxon>
        <taxon>Plagiorchiida</taxon>
        <taxon>Echinostomata</taxon>
        <taxon>Echinostomatoidea</taxon>
        <taxon>Fasciolidae</taxon>
        <taxon>Fasciolopsis</taxon>
    </lineage>
</organism>
<comment type="caution">
    <text evidence="2">The sequence shown here is derived from an EMBL/GenBank/DDBJ whole genome shotgun (WGS) entry which is preliminary data.</text>
</comment>
<keyword evidence="3" id="KW-1185">Reference proteome</keyword>
<feature type="compositionally biased region" description="Basic and acidic residues" evidence="1">
    <location>
        <begin position="141"/>
        <end position="152"/>
    </location>
</feature>
<name>A0A8E0RWQ7_9TREM</name>
<reference evidence="2" key="1">
    <citation type="submission" date="2019-05" db="EMBL/GenBank/DDBJ databases">
        <title>Annotation for the trematode Fasciolopsis buski.</title>
        <authorList>
            <person name="Choi Y.-J."/>
        </authorList>
    </citation>
    <scope>NUCLEOTIDE SEQUENCE</scope>
    <source>
        <strain evidence="2">HT</strain>
        <tissue evidence="2">Whole worm</tissue>
    </source>
</reference>
<feature type="compositionally biased region" description="Polar residues" evidence="1">
    <location>
        <begin position="131"/>
        <end position="140"/>
    </location>
</feature>
<gene>
    <name evidence="2" type="ORF">FBUS_03148</name>
</gene>
<evidence type="ECO:0000313" key="3">
    <source>
        <dbReference type="Proteomes" id="UP000728185"/>
    </source>
</evidence>
<feature type="region of interest" description="Disordered" evidence="1">
    <location>
        <begin position="190"/>
        <end position="254"/>
    </location>
</feature>
<evidence type="ECO:0000313" key="2">
    <source>
        <dbReference type="EMBL" id="KAA0195724.1"/>
    </source>
</evidence>
<dbReference type="EMBL" id="LUCM01003486">
    <property type="protein sequence ID" value="KAA0195724.1"/>
    <property type="molecule type" value="Genomic_DNA"/>
</dbReference>
<accession>A0A8E0RWQ7</accession>
<dbReference type="Proteomes" id="UP000728185">
    <property type="component" value="Unassembled WGS sequence"/>
</dbReference>
<protein>
    <submittedName>
        <fullName evidence="2">Uncharacterized protein</fullName>
    </submittedName>
</protein>